<dbReference type="SUPFAM" id="SSF56496">
    <property type="entry name" value="Fibrinogen C-terminal domain-like"/>
    <property type="match status" value="1"/>
</dbReference>
<dbReference type="STRING" id="46731.A0A3M6TKU3"/>
<evidence type="ECO:0000256" key="5">
    <source>
        <dbReference type="ARBA" id="ARBA00023136"/>
    </source>
</evidence>
<dbReference type="CDD" id="cd00054">
    <property type="entry name" value="EGF_CA"/>
    <property type="match status" value="1"/>
</dbReference>
<dbReference type="Pfam" id="PF00008">
    <property type="entry name" value="EGF"/>
    <property type="match status" value="1"/>
</dbReference>
<dbReference type="Gene3D" id="2.10.25.10">
    <property type="entry name" value="Laminin"/>
    <property type="match status" value="1"/>
</dbReference>
<dbReference type="Pfam" id="PF00147">
    <property type="entry name" value="Fibrinogen_C"/>
    <property type="match status" value="1"/>
</dbReference>
<name>A0A3M6TKU3_POCDA</name>
<comment type="caution">
    <text evidence="6">Lacks conserved residue(s) required for the propagation of feature annotation.</text>
</comment>
<dbReference type="GO" id="GO:0004930">
    <property type="term" value="F:G protein-coupled receptor activity"/>
    <property type="evidence" value="ECO:0007669"/>
    <property type="project" value="InterPro"/>
</dbReference>
<dbReference type="Pfam" id="PF00024">
    <property type="entry name" value="PAN_1"/>
    <property type="match status" value="1"/>
</dbReference>
<dbReference type="Gene3D" id="3.50.4.10">
    <property type="entry name" value="Hepatocyte Growth Factor"/>
    <property type="match status" value="1"/>
</dbReference>
<evidence type="ECO:0000256" key="4">
    <source>
        <dbReference type="ARBA" id="ARBA00022989"/>
    </source>
</evidence>
<evidence type="ECO:0000313" key="11">
    <source>
        <dbReference type="EMBL" id="RMX42033.1"/>
    </source>
</evidence>
<keyword evidence="3 7" id="KW-0812">Transmembrane</keyword>
<feature type="transmembrane region" description="Helical" evidence="7">
    <location>
        <begin position="174"/>
        <end position="195"/>
    </location>
</feature>
<dbReference type="SUPFAM" id="SSF81321">
    <property type="entry name" value="Family A G protein-coupled receptor-like"/>
    <property type="match status" value="1"/>
</dbReference>
<evidence type="ECO:0000259" key="8">
    <source>
        <dbReference type="PROSITE" id="PS50026"/>
    </source>
</evidence>
<keyword evidence="4 7" id="KW-1133">Transmembrane helix</keyword>
<reference evidence="11 12" key="1">
    <citation type="journal article" date="2018" name="Sci. Rep.">
        <title>Comparative analysis of the Pocillopora damicornis genome highlights role of immune system in coral evolution.</title>
        <authorList>
            <person name="Cunning R."/>
            <person name="Bay R.A."/>
            <person name="Gillette P."/>
            <person name="Baker A.C."/>
            <person name="Traylor-Knowles N."/>
        </authorList>
    </citation>
    <scope>NUCLEOTIDE SEQUENCE [LARGE SCALE GENOMIC DNA]</scope>
    <source>
        <strain evidence="11">RSMAS</strain>
        <tissue evidence="11">Whole animal</tissue>
    </source>
</reference>
<sequence>MVNMTESEHRQPTTTLYCSNVHGTYNVVFLVAFNIILSVVASLGNFVILVALHKNSSLHPPSKLLYRCLAITDLIVGFVSQPLFATQLLLDINERPHLCTLLGKWVDEISLVFSLVSGVIVTAISVDRLLALLLGLRYRHVVTLMRVGVAVSFIWLLGVICAFIDAFWPILGFIITGYVITMVTLTCLIISAYCYTRILLRLRHNQAQIQGHVEQPAGPGIPLNVARYRRTVSAGAWVQITLVACYLPRSLVGLFGALFSLSAVSITLGIRCTTSLVFLNSSLNPFLYCWKMNGIRQAVKDLMKQYCCNISSLIHRSRMEIPRWFKFILLLSILRQEFVSADNICRTFSFHIRQNLVADHALEGHVFKVATVTTIPECHILCINDCRCVSMNYEHKTAQENCQMNDANRYMKPAALRYKYGALYYDLVREYSVSDKGRPLSSKTGQCVNRCCKDNPCLQGGTCQEICDPATVRYNCTCPANYTGQRCEKIKHPRNCMEVAKNGHNVSGMFDVYDAQKNIFRVYCDLNSEVGYVWTLIQSYSLANNHQFKRSGFSVDRPVNEEGSTINWNAYRLSLAHMKSIADVSTHLRATCNFPADGLVHTDYARAKLEGHDLFGVWIAKCRTYELINIRNITCQGCTVGTWQAPNEIWHINSAVSAKSAGCQFNGEAGASPHEQNFGLYNAVSPNFRCTSSQSSTTQHWIGNIHIYP</sequence>
<gene>
    <name evidence="11" type="ORF">pdam_00001204</name>
</gene>
<dbReference type="PROSITE" id="PS00022">
    <property type="entry name" value="EGF_1"/>
    <property type="match status" value="1"/>
</dbReference>
<evidence type="ECO:0000256" key="2">
    <source>
        <dbReference type="ARBA" id="ARBA00022475"/>
    </source>
</evidence>
<dbReference type="SUPFAM" id="SSF57414">
    <property type="entry name" value="Hairpin loop containing domain-like"/>
    <property type="match status" value="1"/>
</dbReference>
<dbReference type="InterPro" id="IPR000742">
    <property type="entry name" value="EGF"/>
</dbReference>
<dbReference type="InterPro" id="IPR036056">
    <property type="entry name" value="Fibrinogen-like_C"/>
</dbReference>
<feature type="transmembrane region" description="Helical" evidence="7">
    <location>
        <begin position="251"/>
        <end position="270"/>
    </location>
</feature>
<evidence type="ECO:0000259" key="10">
    <source>
        <dbReference type="PROSITE" id="PS50948"/>
    </source>
</evidence>
<organism evidence="11 12">
    <name type="scientific">Pocillopora damicornis</name>
    <name type="common">Cauliflower coral</name>
    <name type="synonym">Millepora damicornis</name>
    <dbReference type="NCBI Taxonomy" id="46731"/>
    <lineage>
        <taxon>Eukaryota</taxon>
        <taxon>Metazoa</taxon>
        <taxon>Cnidaria</taxon>
        <taxon>Anthozoa</taxon>
        <taxon>Hexacorallia</taxon>
        <taxon>Scleractinia</taxon>
        <taxon>Astrocoeniina</taxon>
        <taxon>Pocilloporidae</taxon>
        <taxon>Pocillopora</taxon>
    </lineage>
</organism>
<feature type="domain" description="G-protein coupled receptors family 1 profile" evidence="9">
    <location>
        <begin position="44"/>
        <end position="288"/>
    </location>
</feature>
<dbReference type="OrthoDB" id="58529at2759"/>
<dbReference type="AlphaFoldDB" id="A0A3M6TKU3"/>
<dbReference type="InterPro" id="IPR017452">
    <property type="entry name" value="GPCR_Rhodpsn_7TM"/>
</dbReference>
<evidence type="ECO:0008006" key="13">
    <source>
        <dbReference type="Google" id="ProtNLM"/>
    </source>
</evidence>
<evidence type="ECO:0000256" key="1">
    <source>
        <dbReference type="ARBA" id="ARBA00004651"/>
    </source>
</evidence>
<feature type="transmembrane region" description="Helical" evidence="7">
    <location>
        <begin position="27"/>
        <end position="52"/>
    </location>
</feature>
<evidence type="ECO:0000256" key="7">
    <source>
        <dbReference type="SAM" id="Phobius"/>
    </source>
</evidence>
<keyword evidence="6" id="KW-0245">EGF-like domain</keyword>
<feature type="transmembrane region" description="Helical" evidence="7">
    <location>
        <begin position="109"/>
        <end position="135"/>
    </location>
</feature>
<dbReference type="Pfam" id="PF00001">
    <property type="entry name" value="7tm_1"/>
    <property type="match status" value="1"/>
</dbReference>
<protein>
    <recommendedName>
        <fullName evidence="13">G-protein coupled receptors family 1 profile domain-containing protein</fullName>
    </recommendedName>
</protein>
<dbReference type="InterPro" id="IPR014716">
    <property type="entry name" value="Fibrinogen_a/b/g_C_1"/>
</dbReference>
<dbReference type="SUPFAM" id="SSF57196">
    <property type="entry name" value="EGF/Laminin"/>
    <property type="match status" value="1"/>
</dbReference>
<evidence type="ECO:0000259" key="9">
    <source>
        <dbReference type="PROSITE" id="PS50262"/>
    </source>
</evidence>
<dbReference type="PRINTS" id="PR00237">
    <property type="entry name" value="GPCRRHODOPSN"/>
</dbReference>
<keyword evidence="12" id="KW-1185">Reference proteome</keyword>
<dbReference type="PROSITE" id="PS50262">
    <property type="entry name" value="G_PROTEIN_RECEP_F1_2"/>
    <property type="match status" value="1"/>
</dbReference>
<proteinExistence type="predicted"/>
<comment type="subcellular location">
    <subcellularLocation>
        <location evidence="1">Cell membrane</location>
        <topology evidence="1">Multi-pass membrane protein</topology>
    </subcellularLocation>
</comment>
<dbReference type="PANTHER" id="PTHR22750">
    <property type="entry name" value="G-PROTEIN COUPLED RECEPTOR"/>
    <property type="match status" value="1"/>
</dbReference>
<keyword evidence="2" id="KW-1003">Cell membrane</keyword>
<keyword evidence="6" id="KW-1015">Disulfide bond</keyword>
<keyword evidence="5 7" id="KW-0472">Membrane</keyword>
<feature type="transmembrane region" description="Helical" evidence="7">
    <location>
        <begin position="147"/>
        <end position="168"/>
    </location>
</feature>
<dbReference type="Gene3D" id="3.90.215.10">
    <property type="entry name" value="Gamma Fibrinogen, chain A, domain 1"/>
    <property type="match status" value="1"/>
</dbReference>
<dbReference type="GO" id="GO:0005886">
    <property type="term" value="C:plasma membrane"/>
    <property type="evidence" value="ECO:0007669"/>
    <property type="project" value="UniProtKB-SubCell"/>
</dbReference>
<dbReference type="PROSITE" id="PS50026">
    <property type="entry name" value="EGF_3"/>
    <property type="match status" value="1"/>
</dbReference>
<feature type="domain" description="Apple" evidence="10">
    <location>
        <begin position="345"/>
        <end position="429"/>
    </location>
</feature>
<evidence type="ECO:0000313" key="12">
    <source>
        <dbReference type="Proteomes" id="UP000275408"/>
    </source>
</evidence>
<dbReference type="Proteomes" id="UP000275408">
    <property type="component" value="Unassembled WGS sequence"/>
</dbReference>
<dbReference type="PROSITE" id="PS50948">
    <property type="entry name" value="PAN"/>
    <property type="match status" value="1"/>
</dbReference>
<dbReference type="EMBL" id="RCHS01003423">
    <property type="protein sequence ID" value="RMX42033.1"/>
    <property type="molecule type" value="Genomic_DNA"/>
</dbReference>
<dbReference type="InterPro" id="IPR002181">
    <property type="entry name" value="Fibrinogen_a/b/g_C_dom"/>
</dbReference>
<dbReference type="InterPro" id="IPR003609">
    <property type="entry name" value="Pan_app"/>
</dbReference>
<feature type="domain" description="EGF-like" evidence="8">
    <location>
        <begin position="452"/>
        <end position="488"/>
    </location>
</feature>
<evidence type="ECO:0000256" key="3">
    <source>
        <dbReference type="ARBA" id="ARBA00022692"/>
    </source>
</evidence>
<feature type="disulfide bond" evidence="6">
    <location>
        <begin position="478"/>
        <end position="487"/>
    </location>
</feature>
<comment type="caution">
    <text evidence="11">The sequence shown here is derived from an EMBL/GenBank/DDBJ whole genome shotgun (WGS) entry which is preliminary data.</text>
</comment>
<dbReference type="InterPro" id="IPR000276">
    <property type="entry name" value="GPCR_Rhodpsn"/>
</dbReference>
<accession>A0A3M6TKU3</accession>
<dbReference type="CDD" id="cd00637">
    <property type="entry name" value="7tm_classA_rhodopsin-like"/>
    <property type="match status" value="1"/>
</dbReference>
<dbReference type="Gene3D" id="1.20.1070.10">
    <property type="entry name" value="Rhodopsin 7-helix transmembrane proteins"/>
    <property type="match status" value="1"/>
</dbReference>
<evidence type="ECO:0000256" key="6">
    <source>
        <dbReference type="PROSITE-ProRule" id="PRU00076"/>
    </source>
</evidence>